<organism evidence="2 3">
    <name type="scientific">Aquirufa regiilacus</name>
    <dbReference type="NCBI Taxonomy" id="3024868"/>
    <lineage>
        <taxon>Bacteria</taxon>
        <taxon>Pseudomonadati</taxon>
        <taxon>Bacteroidota</taxon>
        <taxon>Cytophagia</taxon>
        <taxon>Cytophagales</taxon>
        <taxon>Flectobacillaceae</taxon>
        <taxon>Aquirufa</taxon>
    </lineage>
</organism>
<feature type="transmembrane region" description="Helical" evidence="1">
    <location>
        <begin position="83"/>
        <end position="99"/>
    </location>
</feature>
<keyword evidence="3" id="KW-1185">Reference proteome</keyword>
<gene>
    <name evidence="2" type="ORF">PQG45_07720</name>
</gene>
<evidence type="ECO:0000313" key="3">
    <source>
        <dbReference type="Proteomes" id="UP001249959"/>
    </source>
</evidence>
<keyword evidence="1" id="KW-0472">Membrane</keyword>
<dbReference type="InterPro" id="IPR032531">
    <property type="entry name" value="DUF4956"/>
</dbReference>
<dbReference type="Proteomes" id="UP001249959">
    <property type="component" value="Unassembled WGS sequence"/>
</dbReference>
<proteinExistence type="predicted"/>
<keyword evidence="1" id="KW-1133">Transmembrane helix</keyword>
<name>A0ABU3TSW9_9BACT</name>
<accession>A0ABU3TSW9</accession>
<protein>
    <submittedName>
        <fullName evidence="2">DUF4956 domain-containing protein</fullName>
    </submittedName>
</protein>
<reference evidence="2 3" key="1">
    <citation type="submission" date="2023-09" db="EMBL/GenBank/DDBJ databases">
        <title>Aquirufa genomes.</title>
        <authorList>
            <person name="Pitt A."/>
        </authorList>
    </citation>
    <scope>NUCLEOTIDE SEQUENCE [LARGE SCALE GENOMIC DNA]</scope>
    <source>
        <strain evidence="2 3">LEOWEIH-7C</strain>
    </source>
</reference>
<dbReference type="EMBL" id="JAVNWW010000003">
    <property type="protein sequence ID" value="MDU0808920.1"/>
    <property type="molecule type" value="Genomic_DNA"/>
</dbReference>
<feature type="transmembrane region" description="Helical" evidence="1">
    <location>
        <begin position="6"/>
        <end position="24"/>
    </location>
</feature>
<feature type="transmembrane region" description="Helical" evidence="1">
    <location>
        <begin position="33"/>
        <end position="52"/>
    </location>
</feature>
<dbReference type="Pfam" id="PF16316">
    <property type="entry name" value="DUF4956"/>
    <property type="match status" value="1"/>
</dbReference>
<comment type="caution">
    <text evidence="2">The sequence shown here is derived from an EMBL/GenBank/DDBJ whole genome shotgun (WGS) entry which is preliminary data.</text>
</comment>
<evidence type="ECO:0000313" key="2">
    <source>
        <dbReference type="EMBL" id="MDU0808920.1"/>
    </source>
</evidence>
<feature type="transmembrane region" description="Helical" evidence="1">
    <location>
        <begin position="105"/>
        <end position="125"/>
    </location>
</feature>
<keyword evidence="1" id="KW-0812">Transmembrane</keyword>
<evidence type="ECO:0000256" key="1">
    <source>
        <dbReference type="SAM" id="Phobius"/>
    </source>
</evidence>
<sequence length="198" mass="22876">MIELFALRFLINLFFTFLVIRFIYYPQYKNKDFVFTFFLFNSILFVLCFLLAAADLKFGFAFGLFAMFSMFRYRTVTVPIGEMGYFFLVVTLGIINSIASLENYAMLILANSLLVGVTFLLGRFLTLTHENFQVLTYENLALVKPDQKALLLQDLIEKTGQPIHRVQVVKVDYQRGVAQLKAYYYSKDNETFSADAEA</sequence>
<dbReference type="RefSeq" id="WP_315577216.1">
    <property type="nucleotide sequence ID" value="NZ_JARDXH010000006.1"/>
</dbReference>